<dbReference type="InterPro" id="IPR044607">
    <property type="entry name" value="RKD-like"/>
</dbReference>
<keyword evidence="2" id="KW-0805">Transcription regulation</keyword>
<evidence type="ECO:0000256" key="2">
    <source>
        <dbReference type="ARBA" id="ARBA00023015"/>
    </source>
</evidence>
<dbReference type="PANTHER" id="PTHR46373">
    <property type="entry name" value="PROTEIN RKD4"/>
    <property type="match status" value="1"/>
</dbReference>
<dbReference type="EMBL" id="CACSLK010027751">
    <property type="protein sequence ID" value="CAA0827166.1"/>
    <property type="molecule type" value="Genomic_DNA"/>
</dbReference>
<comment type="function">
    <text evidence="1">Putative transcription factor.</text>
</comment>
<dbReference type="Pfam" id="PF02042">
    <property type="entry name" value="RWP-RK"/>
    <property type="match status" value="1"/>
</dbReference>
<feature type="region of interest" description="Disordered" evidence="7">
    <location>
        <begin position="206"/>
        <end position="245"/>
    </location>
</feature>
<proteinExistence type="predicted"/>
<evidence type="ECO:0000256" key="5">
    <source>
        <dbReference type="ARBA" id="ARBA00023163"/>
    </source>
</evidence>
<name>A0A9N7RDN2_STRHE</name>
<dbReference type="AlphaFoldDB" id="A0A9N7RDN2"/>
<accession>A0A9N7RDN2</accession>
<keyword evidence="10" id="KW-1185">Reference proteome</keyword>
<evidence type="ECO:0000256" key="4">
    <source>
        <dbReference type="ARBA" id="ARBA00023125"/>
    </source>
</evidence>
<protein>
    <submittedName>
        <fullName evidence="9">Protein NLP5</fullName>
    </submittedName>
</protein>
<keyword evidence="5" id="KW-0804">Transcription</keyword>
<gene>
    <name evidence="9" type="ORF">SHERM_22861</name>
</gene>
<evidence type="ECO:0000259" key="8">
    <source>
        <dbReference type="PROSITE" id="PS51519"/>
    </source>
</evidence>
<feature type="domain" description="RWP-RK" evidence="8">
    <location>
        <begin position="244"/>
        <end position="326"/>
    </location>
</feature>
<dbReference type="PANTHER" id="PTHR46373:SF5">
    <property type="entry name" value="RWP-RK DOMAIN PROTEIN"/>
    <property type="match status" value="1"/>
</dbReference>
<comment type="caution">
    <text evidence="9">The sequence shown here is derived from an EMBL/GenBank/DDBJ whole genome shotgun (WGS) entry which is preliminary data.</text>
</comment>
<keyword evidence="6" id="KW-0539">Nucleus</keyword>
<dbReference type="PROSITE" id="PS51519">
    <property type="entry name" value="RWP_RK"/>
    <property type="match status" value="1"/>
</dbReference>
<evidence type="ECO:0000313" key="9">
    <source>
        <dbReference type="EMBL" id="CAA0827166.1"/>
    </source>
</evidence>
<keyword evidence="3" id="KW-0175">Coiled coil</keyword>
<organism evidence="9 10">
    <name type="scientific">Striga hermonthica</name>
    <name type="common">Purple witchweed</name>
    <name type="synonym">Buchnera hermonthica</name>
    <dbReference type="NCBI Taxonomy" id="68872"/>
    <lineage>
        <taxon>Eukaryota</taxon>
        <taxon>Viridiplantae</taxon>
        <taxon>Streptophyta</taxon>
        <taxon>Embryophyta</taxon>
        <taxon>Tracheophyta</taxon>
        <taxon>Spermatophyta</taxon>
        <taxon>Magnoliopsida</taxon>
        <taxon>eudicotyledons</taxon>
        <taxon>Gunneridae</taxon>
        <taxon>Pentapetalae</taxon>
        <taxon>asterids</taxon>
        <taxon>lamiids</taxon>
        <taxon>Lamiales</taxon>
        <taxon>Orobanchaceae</taxon>
        <taxon>Buchnereae</taxon>
        <taxon>Striga</taxon>
    </lineage>
</organism>
<sequence>MTTDTNFDVFTFTENPSLVPSNVAVSSTDEQYYLDYSNHEHQDQNLNGFMDSEDPFWDHTIWALCNEPANSAPTNLLGEGPSGNNDNPNFDTTLLGDNIPMPLSVFQVPSPQYKCTCCVNVKRLEIHGRFGVIMHAVLGVYDLDSSLQCQDTQMFDFQNESTRMVKKFMVQYFEACKQEGYNMVQDPLSPFYEALCVGLNESDNPDDFLQSSPDSEGDDQNCPQEPLREPEGESNQMGSTKIPLSMQVTYRERTRNLRMKDFVQYSDLPIEFAARKMNLCPTVVKKICRKNGVERWPYRKPPWMMLRPPSLSPPFEHFQFGSDLAAGSSCVWGGWPILLVFGGEWLKGCGH</sequence>
<evidence type="ECO:0000256" key="6">
    <source>
        <dbReference type="ARBA" id="ARBA00023242"/>
    </source>
</evidence>
<keyword evidence="4" id="KW-0238">DNA-binding</keyword>
<dbReference type="Proteomes" id="UP001153555">
    <property type="component" value="Unassembled WGS sequence"/>
</dbReference>
<reference evidence="9" key="1">
    <citation type="submission" date="2019-12" db="EMBL/GenBank/DDBJ databases">
        <authorList>
            <person name="Scholes J."/>
        </authorList>
    </citation>
    <scope>NUCLEOTIDE SEQUENCE</scope>
</reference>
<dbReference type="OrthoDB" id="6270329at2759"/>
<evidence type="ECO:0000256" key="7">
    <source>
        <dbReference type="SAM" id="MobiDB-lite"/>
    </source>
</evidence>
<dbReference type="GO" id="GO:0003677">
    <property type="term" value="F:DNA binding"/>
    <property type="evidence" value="ECO:0007669"/>
    <property type="project" value="UniProtKB-KW"/>
</dbReference>
<evidence type="ECO:0000256" key="3">
    <source>
        <dbReference type="ARBA" id="ARBA00023054"/>
    </source>
</evidence>
<dbReference type="GO" id="GO:0003700">
    <property type="term" value="F:DNA-binding transcription factor activity"/>
    <property type="evidence" value="ECO:0007669"/>
    <property type="project" value="InterPro"/>
</dbReference>
<evidence type="ECO:0000313" key="10">
    <source>
        <dbReference type="Proteomes" id="UP001153555"/>
    </source>
</evidence>
<evidence type="ECO:0000256" key="1">
    <source>
        <dbReference type="ARBA" id="ARBA00004049"/>
    </source>
</evidence>
<dbReference type="InterPro" id="IPR003035">
    <property type="entry name" value="RWP-RK_dom"/>
</dbReference>